<protein>
    <submittedName>
        <fullName evidence="6">LOW QUALITY PROTEIN: non-histone chromosomal protein HMG-14-like</fullName>
    </submittedName>
</protein>
<comment type="subcellular location">
    <subcellularLocation>
        <location evidence="1">Nucleus</location>
    </subcellularLocation>
</comment>
<dbReference type="RefSeq" id="XP_045374365.1">
    <property type="nucleotide sequence ID" value="XM_045518409.1"/>
</dbReference>
<feature type="region of interest" description="Disordered" evidence="5">
    <location>
        <begin position="149"/>
        <end position="199"/>
    </location>
</feature>
<dbReference type="PANTHER" id="PTHR23087">
    <property type="entry name" value="NONHISTONE CHROMOSOMAL PROTEIN HMG"/>
    <property type="match status" value="1"/>
</dbReference>
<dbReference type="Pfam" id="PF01101">
    <property type="entry name" value="HMG14_17"/>
    <property type="match status" value="1"/>
</dbReference>
<dbReference type="InterPro" id="IPR000079">
    <property type="entry name" value="HMGN_fam"/>
</dbReference>
<gene>
    <name evidence="6" type="primary">LOC105070910</name>
</gene>
<sequence length="199" mass="21377">MPESKLSSAKGGAKEERKRRLARLSAKPAPAKVETKAKNKAGKDVSSDKKVQIKGKRGAKSKQADVANQETKNLPAENGETKNEESPASNGAGEKADKADKQHTPGLSSGPCLPSCTVQRNIFINYFVVSGGFAEQTYSTQIRERCRERGLGSRRHGSTVQIVGKRDSGLQPATALQPTQVPDTDLKKQHAPREPPAPP</sequence>
<dbReference type="GO" id="GO:0006325">
    <property type="term" value="P:chromatin organization"/>
    <property type="evidence" value="ECO:0007669"/>
    <property type="project" value="TreeGrafter"/>
</dbReference>
<evidence type="ECO:0000256" key="2">
    <source>
        <dbReference type="ARBA" id="ARBA00007696"/>
    </source>
</evidence>
<evidence type="ECO:0000313" key="6">
    <source>
        <dbReference type="RefSeq" id="XP_045374365.1"/>
    </source>
</evidence>
<accession>A0A9W3HJS6</accession>
<dbReference type="PANTHER" id="PTHR23087:SF12">
    <property type="entry name" value="NON-HISTONE CHROMOSOMAL PROTEIN HMG-14"/>
    <property type="match status" value="1"/>
</dbReference>
<feature type="compositionally biased region" description="Basic and acidic residues" evidence="5">
    <location>
        <begin position="94"/>
        <end position="103"/>
    </location>
</feature>
<feature type="region of interest" description="Disordered" evidence="5">
    <location>
        <begin position="1"/>
        <end position="115"/>
    </location>
</feature>
<organism evidence="6">
    <name type="scientific">Camelus bactrianus</name>
    <name type="common">Bactrian camel</name>
    <dbReference type="NCBI Taxonomy" id="9837"/>
    <lineage>
        <taxon>Eukaryota</taxon>
        <taxon>Metazoa</taxon>
        <taxon>Chordata</taxon>
        <taxon>Craniata</taxon>
        <taxon>Vertebrata</taxon>
        <taxon>Euteleostomi</taxon>
        <taxon>Mammalia</taxon>
        <taxon>Eutheria</taxon>
        <taxon>Laurasiatheria</taxon>
        <taxon>Artiodactyla</taxon>
        <taxon>Tylopoda</taxon>
        <taxon>Camelidae</taxon>
        <taxon>Camelus</taxon>
    </lineage>
</organism>
<keyword evidence="4" id="KW-0539">Nucleus</keyword>
<name>A0A9W3HJS6_CAMBA</name>
<dbReference type="GO" id="GO:0031492">
    <property type="term" value="F:nucleosomal DNA binding"/>
    <property type="evidence" value="ECO:0007669"/>
    <property type="project" value="InterPro"/>
</dbReference>
<dbReference type="SMART" id="SM00527">
    <property type="entry name" value="HMG17"/>
    <property type="match status" value="1"/>
</dbReference>
<feature type="compositionally biased region" description="Basic and acidic residues" evidence="5">
    <location>
        <begin position="33"/>
        <end position="51"/>
    </location>
</feature>
<dbReference type="PRINTS" id="PR00925">
    <property type="entry name" value="NONHISHMG17"/>
</dbReference>
<evidence type="ECO:0000256" key="5">
    <source>
        <dbReference type="SAM" id="MobiDB-lite"/>
    </source>
</evidence>
<keyword evidence="3" id="KW-0238">DNA-binding</keyword>
<feature type="compositionally biased region" description="Basic and acidic residues" evidence="5">
    <location>
        <begin position="184"/>
        <end position="193"/>
    </location>
</feature>
<dbReference type="GO" id="GO:0005634">
    <property type="term" value="C:nucleus"/>
    <property type="evidence" value="ECO:0007669"/>
    <property type="project" value="UniProtKB-SubCell"/>
</dbReference>
<dbReference type="AlphaFoldDB" id="A0A9W3HJS6"/>
<dbReference type="GO" id="GO:0000785">
    <property type="term" value="C:chromatin"/>
    <property type="evidence" value="ECO:0007669"/>
    <property type="project" value="InterPro"/>
</dbReference>
<proteinExistence type="inferred from homology"/>
<evidence type="ECO:0000256" key="1">
    <source>
        <dbReference type="ARBA" id="ARBA00004123"/>
    </source>
</evidence>
<comment type="similarity">
    <text evidence="2">Belongs to the HMGN family.</text>
</comment>
<evidence type="ECO:0000256" key="3">
    <source>
        <dbReference type="ARBA" id="ARBA00023125"/>
    </source>
</evidence>
<reference evidence="6" key="1">
    <citation type="submission" date="2025-08" db="UniProtKB">
        <authorList>
            <consortium name="RefSeq"/>
        </authorList>
    </citation>
    <scope>IDENTIFICATION</scope>
    <source>
        <tissue evidence="6">Blood</tissue>
    </source>
</reference>
<evidence type="ECO:0000256" key="4">
    <source>
        <dbReference type="ARBA" id="ARBA00023242"/>
    </source>
</evidence>